<dbReference type="AlphaFoldDB" id="A0A9D5M799"/>
<sequence length="393" mass="43804">MKKIAAILALFALLVNTTAFAEPDVLKSSDGDYEYTAAGVITSYYGGENVVVPTEIDGTKIKEIGVMAFFDIGISSVYIEEGIEEINTNAFEGCTAAYVDIPASVTSIGEHAFANCSELSVVTLNSEQVQFDYDVFIGTGYIRFDIPCAVSEDVMREKISNAKGDNNFDFGKIHSSLVESMTEKDIFGENMIYCEDCGFKGSKYLEDVSLPFEDVNNDAWYYPYVQTAYSFGIINGKSQTVFDPDAGLTCAETAKIAACIHAYNSGLETEFQGYGEHWYDVYVDYCYYNNIIDDHISFDWDKNATRAEMAYMFSRCDTEPYEINPDVPLTDIPDVYDTTAFAYEILDLYRRGIAVGSDEYMTFYPNAQVKRSEAAAFIARILCNDMRIGLSKG</sequence>
<dbReference type="Proteomes" id="UP000806542">
    <property type="component" value="Unassembled WGS sequence"/>
</dbReference>
<dbReference type="InterPro" id="IPR032675">
    <property type="entry name" value="LRR_dom_sf"/>
</dbReference>
<keyword evidence="1" id="KW-0677">Repeat</keyword>
<evidence type="ECO:0000313" key="4">
    <source>
        <dbReference type="EMBL" id="MBE5040849.1"/>
    </source>
</evidence>
<keyword evidence="2" id="KW-0732">Signal</keyword>
<feature type="domain" description="SLH" evidence="3">
    <location>
        <begin position="328"/>
        <end position="392"/>
    </location>
</feature>
<accession>A0A9D5M799</accession>
<feature type="signal peptide" evidence="2">
    <location>
        <begin position="1"/>
        <end position="21"/>
    </location>
</feature>
<dbReference type="InterPro" id="IPR001119">
    <property type="entry name" value="SLH_dom"/>
</dbReference>
<dbReference type="Pfam" id="PF00395">
    <property type="entry name" value="SLH"/>
    <property type="match status" value="2"/>
</dbReference>
<protein>
    <submittedName>
        <fullName evidence="4">S-layer homology domain-containing protein</fullName>
    </submittedName>
</protein>
<feature type="chain" id="PRO_5039325438" evidence="2">
    <location>
        <begin position="22"/>
        <end position="393"/>
    </location>
</feature>
<feature type="domain" description="SLH" evidence="3">
    <location>
        <begin position="208"/>
        <end position="327"/>
    </location>
</feature>
<dbReference type="Pfam" id="PF13306">
    <property type="entry name" value="LRR_5"/>
    <property type="match status" value="1"/>
</dbReference>
<evidence type="ECO:0000259" key="3">
    <source>
        <dbReference type="PROSITE" id="PS51272"/>
    </source>
</evidence>
<evidence type="ECO:0000313" key="5">
    <source>
        <dbReference type="Proteomes" id="UP000806542"/>
    </source>
</evidence>
<dbReference type="Gene3D" id="3.80.10.10">
    <property type="entry name" value="Ribonuclease Inhibitor"/>
    <property type="match status" value="1"/>
</dbReference>
<reference evidence="4" key="1">
    <citation type="submission" date="2020-10" db="EMBL/GenBank/DDBJ databases">
        <title>ChiBAC.</title>
        <authorList>
            <person name="Zenner C."/>
            <person name="Hitch T.C.A."/>
            <person name="Clavel T."/>
        </authorList>
    </citation>
    <scope>NUCLEOTIDE SEQUENCE</scope>
    <source>
        <strain evidence="4">DSM 107454</strain>
    </source>
</reference>
<proteinExistence type="predicted"/>
<dbReference type="PROSITE" id="PS51272">
    <property type="entry name" value="SLH"/>
    <property type="match status" value="2"/>
</dbReference>
<keyword evidence="5" id="KW-1185">Reference proteome</keyword>
<name>A0A9D5M799_9FIRM</name>
<organism evidence="4 5">
    <name type="scientific">Ructibacterium gallinarum</name>
    <dbReference type="NCBI Taxonomy" id="2779355"/>
    <lineage>
        <taxon>Bacteria</taxon>
        <taxon>Bacillati</taxon>
        <taxon>Bacillota</taxon>
        <taxon>Clostridia</taxon>
        <taxon>Eubacteriales</taxon>
        <taxon>Oscillospiraceae</taxon>
        <taxon>Ructibacterium</taxon>
    </lineage>
</organism>
<dbReference type="InterPro" id="IPR026906">
    <property type="entry name" value="LRR_5"/>
</dbReference>
<evidence type="ECO:0000256" key="2">
    <source>
        <dbReference type="SAM" id="SignalP"/>
    </source>
</evidence>
<dbReference type="EMBL" id="JADCKB010000024">
    <property type="protein sequence ID" value="MBE5040849.1"/>
    <property type="molecule type" value="Genomic_DNA"/>
</dbReference>
<dbReference type="RefSeq" id="WP_154557447.1">
    <property type="nucleotide sequence ID" value="NZ_JADCKB010000024.1"/>
</dbReference>
<evidence type="ECO:0000256" key="1">
    <source>
        <dbReference type="ARBA" id="ARBA00022737"/>
    </source>
</evidence>
<gene>
    <name evidence="4" type="ORF">INF28_10300</name>
</gene>
<comment type="caution">
    <text evidence="4">The sequence shown here is derived from an EMBL/GenBank/DDBJ whole genome shotgun (WGS) entry which is preliminary data.</text>
</comment>